<evidence type="ECO:0000313" key="4">
    <source>
        <dbReference type="Proteomes" id="UP000629468"/>
    </source>
</evidence>
<sequence>MATRKVVYDDQDPIIQYSGEWFEKFGALEGLGNFGPPYLHTLHGTHHDASVSFEFDGTGIEVYGTSNLSNPKSDPDPNLECFIDGVSIGRDSPFKFPENNRKLCGKGGFSVGLHKLRIDIKVKSPDQTFWLDKIQYEPSPSVPLDNKTISLKNTDPAIRLDDSWGSFGPFKGTTKANAVAVIDFIGTSVSWVGYIPSEFPHGSAFGTYSFDDGESIEFNLSGLPGNKGTSEYSQVFFTTLEVENGPHTLTTTFLGSRHTTPLTLDRLYIKNGTIAPASSRSSTTMNNPSTASTPNTATNSGSVNGGGEARLNIGALLGGILGSLGLFILIAGIFLYRWRRRLSQKNIIQPFYSDGCLPAIVDRNGRPNMMTHPTYGGVALPVNQFLAKRREALGVETRGSIPILADRLSTKQREASGIPHGSVALPSGRLSAKRREATRVETHGSVALPKRTVAFGAGDSSGLLHTNSDVRLDRPHVEEISPHYILGMNNTFQMF</sequence>
<dbReference type="EMBL" id="JABXXO010000016">
    <property type="protein sequence ID" value="KAF7759735.1"/>
    <property type="molecule type" value="Genomic_DNA"/>
</dbReference>
<reference evidence="3 4" key="1">
    <citation type="journal article" name="Sci. Rep.">
        <title>Telomere-to-telomere assembled and centromere annotated genomes of the two main subspecies of the button mushroom Agaricus bisporus reveal especially polymorphic chromosome ends.</title>
        <authorList>
            <person name="Sonnenberg A.S.M."/>
            <person name="Sedaghat-Telgerd N."/>
            <person name="Lavrijssen B."/>
            <person name="Ohm R.A."/>
            <person name="Hendrickx P.M."/>
            <person name="Scholtmeijer K."/>
            <person name="Baars J.J.P."/>
            <person name="van Peer A."/>
        </authorList>
    </citation>
    <scope>NUCLEOTIDE SEQUENCE [LARGE SCALE GENOMIC DNA]</scope>
    <source>
        <strain evidence="3 4">H119_p4</strain>
    </source>
</reference>
<feature type="region of interest" description="Disordered" evidence="1">
    <location>
        <begin position="277"/>
        <end position="304"/>
    </location>
</feature>
<organism evidence="3 4">
    <name type="scientific">Agaricus bisporus var. burnettii</name>
    <dbReference type="NCBI Taxonomy" id="192524"/>
    <lineage>
        <taxon>Eukaryota</taxon>
        <taxon>Fungi</taxon>
        <taxon>Dikarya</taxon>
        <taxon>Basidiomycota</taxon>
        <taxon>Agaricomycotina</taxon>
        <taxon>Agaricomycetes</taxon>
        <taxon>Agaricomycetidae</taxon>
        <taxon>Agaricales</taxon>
        <taxon>Agaricineae</taxon>
        <taxon>Agaricaceae</taxon>
        <taxon>Agaricus</taxon>
    </lineage>
</organism>
<feature type="compositionally biased region" description="Low complexity" evidence="1">
    <location>
        <begin position="281"/>
        <end position="302"/>
    </location>
</feature>
<evidence type="ECO:0000256" key="1">
    <source>
        <dbReference type="SAM" id="MobiDB-lite"/>
    </source>
</evidence>
<keyword evidence="2" id="KW-0472">Membrane</keyword>
<evidence type="ECO:0000313" key="3">
    <source>
        <dbReference type="EMBL" id="KAF7759735.1"/>
    </source>
</evidence>
<dbReference type="AlphaFoldDB" id="A0A8H7C057"/>
<gene>
    <name evidence="3" type="ORF">Agabi119p4_11430</name>
</gene>
<comment type="caution">
    <text evidence="3">The sequence shown here is derived from an EMBL/GenBank/DDBJ whole genome shotgun (WGS) entry which is preliminary data.</text>
</comment>
<evidence type="ECO:0000256" key="2">
    <source>
        <dbReference type="SAM" id="Phobius"/>
    </source>
</evidence>
<protein>
    <submittedName>
        <fullName evidence="3">Uncharacterized protein</fullName>
    </submittedName>
</protein>
<dbReference type="Gene3D" id="2.60.120.260">
    <property type="entry name" value="Galactose-binding domain-like"/>
    <property type="match status" value="1"/>
</dbReference>
<name>A0A8H7C057_AGABI</name>
<keyword evidence="2" id="KW-0812">Transmembrane</keyword>
<proteinExistence type="predicted"/>
<dbReference type="Proteomes" id="UP000629468">
    <property type="component" value="Unassembled WGS sequence"/>
</dbReference>
<accession>A0A8H7C057</accession>
<feature type="transmembrane region" description="Helical" evidence="2">
    <location>
        <begin position="313"/>
        <end position="336"/>
    </location>
</feature>
<keyword evidence="2" id="KW-1133">Transmembrane helix</keyword>